<keyword evidence="6" id="KW-0539">Nucleus</keyword>
<dbReference type="GO" id="GO:0000290">
    <property type="term" value="P:deadenylation-dependent decapping of nuclear-transcribed mRNA"/>
    <property type="evidence" value="ECO:0007669"/>
    <property type="project" value="InterPro"/>
</dbReference>
<dbReference type="Proteomes" id="UP000557566">
    <property type="component" value="Unassembled WGS sequence"/>
</dbReference>
<dbReference type="PANTHER" id="PTHR21551:SF0">
    <property type="entry name" value="PROTEIN ASSOCIATED WITH TOPO II RELATED-1, ISOFORM A"/>
    <property type="match status" value="1"/>
</dbReference>
<dbReference type="GO" id="GO:0005634">
    <property type="term" value="C:nucleus"/>
    <property type="evidence" value="ECO:0007669"/>
    <property type="project" value="UniProtKB-SubCell"/>
</dbReference>
<comment type="caution">
    <text evidence="9">The sequence shown here is derived from an EMBL/GenBank/DDBJ whole genome shotgun (WGS) entry which is preliminary data.</text>
</comment>
<dbReference type="InterPro" id="IPR019167">
    <property type="entry name" value="PAT1_dom"/>
</dbReference>
<dbReference type="EMBL" id="JAAVMX010000005">
    <property type="protein sequence ID" value="KAF4509069.1"/>
    <property type="molecule type" value="Genomic_DNA"/>
</dbReference>
<feature type="compositionally biased region" description="Basic residues" evidence="7">
    <location>
        <begin position="270"/>
        <end position="283"/>
    </location>
</feature>
<feature type="compositionally biased region" description="Polar residues" evidence="7">
    <location>
        <begin position="285"/>
        <end position="296"/>
    </location>
</feature>
<dbReference type="Pfam" id="PF09770">
    <property type="entry name" value="PAT1"/>
    <property type="match status" value="1"/>
</dbReference>
<evidence type="ECO:0000256" key="5">
    <source>
        <dbReference type="ARBA" id="ARBA00022884"/>
    </source>
</evidence>
<evidence type="ECO:0000259" key="8">
    <source>
        <dbReference type="Pfam" id="PF09770"/>
    </source>
</evidence>
<proteinExistence type="inferred from homology"/>
<feature type="compositionally biased region" description="Acidic residues" evidence="7">
    <location>
        <begin position="35"/>
        <end position="59"/>
    </location>
</feature>
<comment type="subcellular location">
    <subcellularLocation>
        <location evidence="2">Cytoplasm</location>
        <location evidence="2">P-body</location>
    </subcellularLocation>
    <subcellularLocation>
        <location evidence="1">Nucleus</location>
    </subcellularLocation>
</comment>
<feature type="domain" description="mRNA decay factor PAT1" evidence="8">
    <location>
        <begin position="1"/>
        <end position="819"/>
    </location>
</feature>
<dbReference type="AlphaFoldDB" id="A0A8H4PRD7"/>
<gene>
    <name evidence="9" type="ORF">G6O67_005375</name>
</gene>
<feature type="region of interest" description="Disordered" evidence="7">
    <location>
        <begin position="165"/>
        <end position="320"/>
    </location>
</feature>
<evidence type="ECO:0000256" key="6">
    <source>
        <dbReference type="ARBA" id="ARBA00023242"/>
    </source>
</evidence>
<dbReference type="GO" id="GO:0003723">
    <property type="term" value="F:RNA binding"/>
    <property type="evidence" value="ECO:0007669"/>
    <property type="project" value="UniProtKB-KW"/>
</dbReference>
<keyword evidence="10" id="KW-1185">Reference proteome</keyword>
<accession>A0A8H4PRD7</accession>
<feature type="compositionally biased region" description="Low complexity" evidence="7">
    <location>
        <begin position="165"/>
        <end position="184"/>
    </location>
</feature>
<evidence type="ECO:0000256" key="1">
    <source>
        <dbReference type="ARBA" id="ARBA00004123"/>
    </source>
</evidence>
<dbReference type="GO" id="GO:0000932">
    <property type="term" value="C:P-body"/>
    <property type="evidence" value="ECO:0007669"/>
    <property type="project" value="UniProtKB-SubCell"/>
</dbReference>
<evidence type="ECO:0000313" key="10">
    <source>
        <dbReference type="Proteomes" id="UP000557566"/>
    </source>
</evidence>
<dbReference type="PANTHER" id="PTHR21551">
    <property type="entry name" value="TOPOISOMERASE II-ASSOCIATED PROTEIN PAT1"/>
    <property type="match status" value="1"/>
</dbReference>
<dbReference type="InterPro" id="IPR039900">
    <property type="entry name" value="Pat1-like"/>
</dbReference>
<sequence length="822" mass="91411">MSFFGLDATGRHNTAAPGFSQTQDPFAGLSGRDDTGDDALDFEDTYDGLGDQLDDTEDVFNDDTFGGDTSGSGKVGKDFDFFGQTAKVADAIEEEHLRFNRQQPVPKSSISRAQPMDLPAELPAQYQYSASQTERPTRTGYEKYRETEPMPDLHVDQSIWGIGSSKAAAPAMPQQAAQTQPPSSRKMMSLEEVEAAMRAQSKQPTQAPAEEPTPYSTGQAGYPGQQQSPQQHRGQAYPGHGPAVTILQRPQSLQSRHPVATDKFPTPSAHHQHHHQHQHRHQTHPNQPMQILQNPNRLPGEGDRLGMHGHRPSRSQGSVPKMAQVHAHPHMMHMSEHERAAFLEQETKRAKRNHKIWLLSKDNGLMTPQDKNFITRIQLQQLVSATGNPAEQGGDLSISEDFYYKVYSHIRAGQRQNPSQPLSTFAQTYLFQTGTRHGGARRNGRPAENHIQRMEQQVQRAVEAAKNKPKNPQLVIAGSLGKISFSNAKTPKPLLNIKRTESEIPRPSTGSKAPENGLDRKSILRNVEKVYSTLMKIEDHARFMPPPLSGQHDPELEEKHKEWAIGLDALNAKLWNELKVHEPIGLTVPHPFIAFLSCAKGKKAIPRIFPHLSFEQRTTILTMIIYHLDQLDVVQGAVDDNGETNLNSRMRENIELFISTVMPSLMQYFNDTGLNIVDGVLNLIATKLNVDLIARTRIGVSMLTLILSRAVLLKQTGGGNTEQWDKWDQTFEMLFSKLEPSLPTIFPGSVNAGVDVHVWQLLAAMGVSATHDQQTRLVIAVKDRVLDTVALSKTLPPAMATERLGSVNLFMRAIGLDVELLQ</sequence>
<keyword evidence="4" id="KW-0963">Cytoplasm</keyword>
<comment type="similarity">
    <text evidence="3">Belongs to the PAT1 family.</text>
</comment>
<feature type="region of interest" description="Disordered" evidence="7">
    <location>
        <begin position="1"/>
        <end position="59"/>
    </location>
</feature>
<organism evidence="9 10">
    <name type="scientific">Ophiocordyceps sinensis</name>
    <dbReference type="NCBI Taxonomy" id="72228"/>
    <lineage>
        <taxon>Eukaryota</taxon>
        <taxon>Fungi</taxon>
        <taxon>Dikarya</taxon>
        <taxon>Ascomycota</taxon>
        <taxon>Pezizomycotina</taxon>
        <taxon>Sordariomycetes</taxon>
        <taxon>Hypocreomycetidae</taxon>
        <taxon>Hypocreales</taxon>
        <taxon>Ophiocordycipitaceae</taxon>
        <taxon>Ophiocordyceps</taxon>
    </lineage>
</organism>
<protein>
    <recommendedName>
        <fullName evidence="8">mRNA decay factor PAT1 domain-containing protein</fullName>
    </recommendedName>
</protein>
<keyword evidence="5" id="KW-0694">RNA-binding</keyword>
<evidence type="ECO:0000256" key="7">
    <source>
        <dbReference type="SAM" id="MobiDB-lite"/>
    </source>
</evidence>
<evidence type="ECO:0000313" key="9">
    <source>
        <dbReference type="EMBL" id="KAF4509069.1"/>
    </source>
</evidence>
<dbReference type="OrthoDB" id="74835at2759"/>
<feature type="compositionally biased region" description="Low complexity" evidence="7">
    <location>
        <begin position="218"/>
        <end position="235"/>
    </location>
</feature>
<evidence type="ECO:0000256" key="2">
    <source>
        <dbReference type="ARBA" id="ARBA00004201"/>
    </source>
</evidence>
<evidence type="ECO:0000256" key="4">
    <source>
        <dbReference type="ARBA" id="ARBA00022490"/>
    </source>
</evidence>
<name>A0A8H4PRD7_9HYPO</name>
<dbReference type="GO" id="GO:0033962">
    <property type="term" value="P:P-body assembly"/>
    <property type="evidence" value="ECO:0007669"/>
    <property type="project" value="TreeGrafter"/>
</dbReference>
<evidence type="ECO:0000256" key="3">
    <source>
        <dbReference type="ARBA" id="ARBA00009138"/>
    </source>
</evidence>
<reference evidence="9 10" key="1">
    <citation type="journal article" date="2020" name="Genome Biol. Evol.">
        <title>A new high-quality draft genome assembly of the Chinese cordyceps Ophiocordyceps sinensis.</title>
        <authorList>
            <person name="Shu R."/>
            <person name="Zhang J."/>
            <person name="Meng Q."/>
            <person name="Zhang H."/>
            <person name="Zhou G."/>
            <person name="Li M."/>
            <person name="Wu P."/>
            <person name="Zhao Y."/>
            <person name="Chen C."/>
            <person name="Qin Q."/>
        </authorList>
    </citation>
    <scope>NUCLEOTIDE SEQUENCE [LARGE SCALE GENOMIC DNA]</scope>
    <source>
        <strain evidence="9 10">IOZ07</strain>
    </source>
</reference>